<accession>A0A913X4B1</accession>
<evidence type="ECO:0000313" key="3">
    <source>
        <dbReference type="EnsemblMetazoa" id="XP_020898696.1"/>
    </source>
</evidence>
<dbReference type="EnsemblMetazoa" id="XM_021043037.1">
    <property type="protein sequence ID" value="XP_020898696.1"/>
    <property type="gene ID" value="LOC110237447"/>
</dbReference>
<feature type="domain" description="J" evidence="2">
    <location>
        <begin position="32"/>
        <end position="97"/>
    </location>
</feature>
<dbReference type="PANTHER" id="PTHR44825">
    <property type="match status" value="1"/>
</dbReference>
<evidence type="ECO:0000259" key="2">
    <source>
        <dbReference type="PROSITE" id="PS50076"/>
    </source>
</evidence>
<dbReference type="PRINTS" id="PR00625">
    <property type="entry name" value="JDOMAIN"/>
</dbReference>
<evidence type="ECO:0000313" key="4">
    <source>
        <dbReference type="Proteomes" id="UP000887567"/>
    </source>
</evidence>
<dbReference type="PROSITE" id="PS00636">
    <property type="entry name" value="DNAJ_1"/>
    <property type="match status" value="1"/>
</dbReference>
<keyword evidence="1" id="KW-0472">Membrane</keyword>
<dbReference type="KEGG" id="epa:110237447"/>
<dbReference type="OMA" id="KHAEFQE"/>
<sequence>MVFPIFLFTVHQRCPKIKLKSCSNFSSKTARTHYEELGVAENATAVEIKNAFIKKSKEVHPDINPQDPELHDAFVKISAAYNVLGNKESKKQYDLKLNTPSNSHSTSNYSYSTGNPFGASRGHASHYTHQNSWHEASRHPQVQRRIRKNPYNKYVVIGALLFMFCGATVHYVVLNYRHKRYKAHVEEASRKANLAYTESKERARSNGIHKQLELLMALHSHPGRNLTTSTNDDNDNS</sequence>
<dbReference type="RefSeq" id="XP_020898696.1">
    <property type="nucleotide sequence ID" value="XM_021043037.1"/>
</dbReference>
<dbReference type="InterPro" id="IPR018253">
    <property type="entry name" value="DnaJ_domain_CS"/>
</dbReference>
<dbReference type="CDD" id="cd06257">
    <property type="entry name" value="DnaJ"/>
    <property type="match status" value="1"/>
</dbReference>
<dbReference type="PROSITE" id="PS50076">
    <property type="entry name" value="DNAJ_2"/>
    <property type="match status" value="1"/>
</dbReference>
<dbReference type="SMART" id="SM00271">
    <property type="entry name" value="DnaJ"/>
    <property type="match status" value="1"/>
</dbReference>
<dbReference type="InterPro" id="IPR052763">
    <property type="entry name" value="DnaJ_C4"/>
</dbReference>
<dbReference type="Pfam" id="PF00226">
    <property type="entry name" value="DnaJ"/>
    <property type="match status" value="1"/>
</dbReference>
<dbReference type="InterPro" id="IPR001623">
    <property type="entry name" value="DnaJ_domain"/>
</dbReference>
<feature type="transmembrane region" description="Helical" evidence="1">
    <location>
        <begin position="154"/>
        <end position="174"/>
    </location>
</feature>
<dbReference type="Gene3D" id="1.10.287.110">
    <property type="entry name" value="DnaJ domain"/>
    <property type="match status" value="1"/>
</dbReference>
<dbReference type="AlphaFoldDB" id="A0A913X4B1"/>
<name>A0A913X4B1_EXADI</name>
<reference evidence="3" key="1">
    <citation type="submission" date="2022-11" db="UniProtKB">
        <authorList>
            <consortium name="EnsemblMetazoa"/>
        </authorList>
    </citation>
    <scope>IDENTIFICATION</scope>
</reference>
<proteinExistence type="predicted"/>
<keyword evidence="4" id="KW-1185">Reference proteome</keyword>
<dbReference type="OrthoDB" id="5960227at2759"/>
<dbReference type="SUPFAM" id="SSF46565">
    <property type="entry name" value="Chaperone J-domain"/>
    <property type="match status" value="1"/>
</dbReference>
<keyword evidence="1" id="KW-1133">Transmembrane helix</keyword>
<organism evidence="3 4">
    <name type="scientific">Exaiptasia diaphana</name>
    <name type="common">Tropical sea anemone</name>
    <name type="synonym">Aiptasia pulchella</name>
    <dbReference type="NCBI Taxonomy" id="2652724"/>
    <lineage>
        <taxon>Eukaryota</taxon>
        <taxon>Metazoa</taxon>
        <taxon>Cnidaria</taxon>
        <taxon>Anthozoa</taxon>
        <taxon>Hexacorallia</taxon>
        <taxon>Actiniaria</taxon>
        <taxon>Aiptasiidae</taxon>
        <taxon>Exaiptasia</taxon>
    </lineage>
</organism>
<dbReference type="GeneID" id="110237447"/>
<dbReference type="Proteomes" id="UP000887567">
    <property type="component" value="Unplaced"/>
</dbReference>
<dbReference type="PANTHER" id="PTHR44825:SF1">
    <property type="entry name" value="DNAJ HOMOLOG SUBFAMILY C MEMBER 4"/>
    <property type="match status" value="1"/>
</dbReference>
<keyword evidence="1" id="KW-0812">Transmembrane</keyword>
<protein>
    <recommendedName>
        <fullName evidence="2">J domain-containing protein</fullName>
    </recommendedName>
</protein>
<dbReference type="InterPro" id="IPR036869">
    <property type="entry name" value="J_dom_sf"/>
</dbReference>
<evidence type="ECO:0000256" key="1">
    <source>
        <dbReference type="SAM" id="Phobius"/>
    </source>
</evidence>